<feature type="modified residue" description="4-aspartylphosphate" evidence="4">
    <location>
        <position position="55"/>
    </location>
</feature>
<keyword evidence="1" id="KW-0805">Transcription regulation</keyword>
<dbReference type="Pfam" id="PF00072">
    <property type="entry name" value="Response_reg"/>
    <property type="match status" value="1"/>
</dbReference>
<sequence length="537" mass="63346">MYRLLIVDDEELITDGLYDVFSRLMPEHLDVYKAYSGKEALDWMSRTRIDIILTDISMPGLSGLELIERVQSLWPHCRVIFLTGYDYFDYVYQAIQMNDVKYILKTEGYAKVVETVKGILVELKQSSLKSQLPELTDQEKHAYELMAQSDFMRHVIQKSNLSVRDFDNLDEEFHNLNIPLKTSEQVYLVLGNLTYPKNTTYTKQTNILQYVRSYWEQKFFTQLKSLSIMDRYGDLVWFIQMKENKPFTPQHLMDYLEGNLEMFQDDCLQIMDLTIQFTMSNGPVDWQSVSGKYEYLRQLQQLKLDSKYPSIIKEQPNQAETLETLNPIPKMDLLTAHLSANRREEFFEEFYELINSVQKESYHQMTKVYYSVALVLYVDISQNQLQNRMDDLDRTFKIDEHASLTSSFNYLEKVANQLFALKKADGQDRASQVIEGICQYIENHLDEDLSLVRLAEIHYFNPSYLSYFFKQEQGINLSEYIDRCRIRKARELLSHSDLKVREVSEKVGYHTAHSFTRFFKKMTGMTPKEYRGSLSKQ</sequence>
<reference evidence="7 8" key="1">
    <citation type="submission" date="2019-11" db="EMBL/GenBank/DDBJ databases">
        <title>Gracilibacillus salitolerans sp. nov., a moderate halophile isolated from a saline soil in northwest China.</title>
        <authorList>
            <person name="Gan L."/>
        </authorList>
    </citation>
    <scope>NUCLEOTIDE SEQUENCE [LARGE SCALE GENOMIC DNA]</scope>
    <source>
        <strain evidence="7 8">SCU50</strain>
    </source>
</reference>
<proteinExistence type="predicted"/>
<evidence type="ECO:0000259" key="5">
    <source>
        <dbReference type="PROSITE" id="PS01124"/>
    </source>
</evidence>
<dbReference type="InterPro" id="IPR018060">
    <property type="entry name" value="HTH_AraC"/>
</dbReference>
<dbReference type="InterPro" id="IPR011006">
    <property type="entry name" value="CheY-like_superfamily"/>
</dbReference>
<dbReference type="PRINTS" id="PR00032">
    <property type="entry name" value="HTHARAC"/>
</dbReference>
<dbReference type="PANTHER" id="PTHR43280:SF28">
    <property type="entry name" value="HTH-TYPE TRANSCRIPTIONAL ACTIVATOR RHAS"/>
    <property type="match status" value="1"/>
</dbReference>
<dbReference type="Proteomes" id="UP000339690">
    <property type="component" value="Chromosome"/>
</dbReference>
<dbReference type="GO" id="GO:0003700">
    <property type="term" value="F:DNA-binding transcription factor activity"/>
    <property type="evidence" value="ECO:0007669"/>
    <property type="project" value="InterPro"/>
</dbReference>
<dbReference type="Pfam" id="PF12833">
    <property type="entry name" value="HTH_18"/>
    <property type="match status" value="1"/>
</dbReference>
<dbReference type="RefSeq" id="WP_153790521.1">
    <property type="nucleotide sequence ID" value="NZ_CP045915.1"/>
</dbReference>
<dbReference type="CDD" id="cd17536">
    <property type="entry name" value="REC_YesN-like"/>
    <property type="match status" value="1"/>
</dbReference>
<gene>
    <name evidence="7" type="ORF">GI584_05455</name>
</gene>
<keyword evidence="4" id="KW-0597">Phosphoprotein</keyword>
<dbReference type="InterPro" id="IPR001789">
    <property type="entry name" value="Sig_transdc_resp-reg_receiver"/>
</dbReference>
<dbReference type="Gene3D" id="3.40.50.2300">
    <property type="match status" value="1"/>
</dbReference>
<organism evidence="7 8">
    <name type="scientific">Gracilibacillus salitolerans</name>
    <dbReference type="NCBI Taxonomy" id="2663022"/>
    <lineage>
        <taxon>Bacteria</taxon>
        <taxon>Bacillati</taxon>
        <taxon>Bacillota</taxon>
        <taxon>Bacilli</taxon>
        <taxon>Bacillales</taxon>
        <taxon>Bacillaceae</taxon>
        <taxon>Gracilibacillus</taxon>
    </lineage>
</organism>
<evidence type="ECO:0000256" key="3">
    <source>
        <dbReference type="ARBA" id="ARBA00023163"/>
    </source>
</evidence>
<keyword evidence="2" id="KW-0238">DNA-binding</keyword>
<dbReference type="PANTHER" id="PTHR43280">
    <property type="entry name" value="ARAC-FAMILY TRANSCRIPTIONAL REGULATOR"/>
    <property type="match status" value="1"/>
</dbReference>
<dbReference type="SMART" id="SM00342">
    <property type="entry name" value="HTH_ARAC"/>
    <property type="match status" value="1"/>
</dbReference>
<dbReference type="GO" id="GO:0000160">
    <property type="term" value="P:phosphorelay signal transduction system"/>
    <property type="evidence" value="ECO:0007669"/>
    <property type="project" value="InterPro"/>
</dbReference>
<feature type="domain" description="Response regulatory" evidence="6">
    <location>
        <begin position="3"/>
        <end position="120"/>
    </location>
</feature>
<evidence type="ECO:0000256" key="1">
    <source>
        <dbReference type="ARBA" id="ARBA00023015"/>
    </source>
</evidence>
<dbReference type="InterPro" id="IPR018062">
    <property type="entry name" value="HTH_AraC-typ_CS"/>
</dbReference>
<protein>
    <submittedName>
        <fullName evidence="7">Helix-turn-helix domain-containing protein</fullName>
    </submittedName>
</protein>
<evidence type="ECO:0000256" key="2">
    <source>
        <dbReference type="ARBA" id="ARBA00023125"/>
    </source>
</evidence>
<keyword evidence="3" id="KW-0804">Transcription</keyword>
<dbReference type="EMBL" id="CP045915">
    <property type="protein sequence ID" value="QGH33497.1"/>
    <property type="molecule type" value="Genomic_DNA"/>
</dbReference>
<evidence type="ECO:0000256" key="4">
    <source>
        <dbReference type="PROSITE-ProRule" id="PRU00169"/>
    </source>
</evidence>
<dbReference type="PROSITE" id="PS50110">
    <property type="entry name" value="RESPONSE_REGULATORY"/>
    <property type="match status" value="1"/>
</dbReference>
<dbReference type="AlphaFoldDB" id="A0A5Q2TH26"/>
<dbReference type="PROSITE" id="PS01124">
    <property type="entry name" value="HTH_ARAC_FAMILY_2"/>
    <property type="match status" value="1"/>
</dbReference>
<dbReference type="InterPro" id="IPR009057">
    <property type="entry name" value="Homeodomain-like_sf"/>
</dbReference>
<dbReference type="KEGG" id="grc:GI584_05455"/>
<dbReference type="Gene3D" id="1.10.10.60">
    <property type="entry name" value="Homeodomain-like"/>
    <property type="match status" value="2"/>
</dbReference>
<dbReference type="SMART" id="SM00448">
    <property type="entry name" value="REC"/>
    <property type="match status" value="1"/>
</dbReference>
<name>A0A5Q2TH26_9BACI</name>
<feature type="domain" description="HTH araC/xylS-type" evidence="5">
    <location>
        <begin position="435"/>
        <end position="533"/>
    </location>
</feature>
<dbReference type="SUPFAM" id="SSF52172">
    <property type="entry name" value="CheY-like"/>
    <property type="match status" value="1"/>
</dbReference>
<dbReference type="InterPro" id="IPR020449">
    <property type="entry name" value="Tscrpt_reg_AraC-type_HTH"/>
</dbReference>
<dbReference type="GO" id="GO:0043565">
    <property type="term" value="F:sequence-specific DNA binding"/>
    <property type="evidence" value="ECO:0007669"/>
    <property type="project" value="InterPro"/>
</dbReference>
<keyword evidence="8" id="KW-1185">Reference proteome</keyword>
<dbReference type="SUPFAM" id="SSF46689">
    <property type="entry name" value="Homeodomain-like"/>
    <property type="match status" value="2"/>
</dbReference>
<evidence type="ECO:0000313" key="7">
    <source>
        <dbReference type="EMBL" id="QGH33497.1"/>
    </source>
</evidence>
<dbReference type="PROSITE" id="PS00041">
    <property type="entry name" value="HTH_ARAC_FAMILY_1"/>
    <property type="match status" value="1"/>
</dbReference>
<evidence type="ECO:0000259" key="6">
    <source>
        <dbReference type="PROSITE" id="PS50110"/>
    </source>
</evidence>
<evidence type="ECO:0000313" key="8">
    <source>
        <dbReference type="Proteomes" id="UP000339690"/>
    </source>
</evidence>
<accession>A0A5Q2TH26</accession>